<comment type="similarity">
    <text evidence="1">Belongs to the UPF0149 family.</text>
</comment>
<dbReference type="Gene3D" id="1.20.120.740">
    <property type="entry name" value="YgfB uncharacterised protein family UPF0149, PF03695"/>
    <property type="match status" value="1"/>
</dbReference>
<name>A0A420EDC2_9ALTE</name>
<dbReference type="InterPro" id="IPR036255">
    <property type="entry name" value="YgfB-like_sf"/>
</dbReference>
<accession>A0A420EDC2</accession>
<sequence length="197" mass="21979">MRVFKLKGILVSNTTPLDYIAFSVQLSQHKIVVTPAEIHGLISGMFAAGLAKSDPNFMVNINDLMNEGQAFSLEIKKQIEALREQSFEQLSDALFGFELFLPDDDLPLEDRAQALAQWVQSFVLGFGIIQTDLKKTSEDAQELIGDFTEISQLSFDDSQSVEESEQAYMQIVEYVRVGCISLFAELNTPDIKGPVLH</sequence>
<dbReference type="SUPFAM" id="SSF101327">
    <property type="entry name" value="YgfB-like"/>
    <property type="match status" value="1"/>
</dbReference>
<dbReference type="EMBL" id="RAQO01000005">
    <property type="protein sequence ID" value="RKF18670.1"/>
    <property type="molecule type" value="Genomic_DNA"/>
</dbReference>
<dbReference type="PANTHER" id="PTHR37528:SF1">
    <property type="entry name" value="UPF0149 PROTEIN YGFB"/>
    <property type="match status" value="1"/>
</dbReference>
<dbReference type="PANTHER" id="PTHR37528">
    <property type="entry name" value="UPF0149 PROTEIN YGFB"/>
    <property type="match status" value="1"/>
</dbReference>
<keyword evidence="3" id="KW-1185">Reference proteome</keyword>
<evidence type="ECO:0000313" key="3">
    <source>
        <dbReference type="Proteomes" id="UP000286482"/>
    </source>
</evidence>
<proteinExistence type="inferred from homology"/>
<dbReference type="Proteomes" id="UP000286482">
    <property type="component" value="Unassembled WGS sequence"/>
</dbReference>
<organism evidence="2 3">
    <name type="scientific">Alginatibacterium sediminis</name>
    <dbReference type="NCBI Taxonomy" id="2164068"/>
    <lineage>
        <taxon>Bacteria</taxon>
        <taxon>Pseudomonadati</taxon>
        <taxon>Pseudomonadota</taxon>
        <taxon>Gammaproteobacteria</taxon>
        <taxon>Alteromonadales</taxon>
        <taxon>Alteromonadaceae</taxon>
        <taxon>Alginatibacterium</taxon>
    </lineage>
</organism>
<evidence type="ECO:0000256" key="1">
    <source>
        <dbReference type="ARBA" id="ARBA00038308"/>
    </source>
</evidence>
<dbReference type="Pfam" id="PF03695">
    <property type="entry name" value="UPF0149"/>
    <property type="match status" value="1"/>
</dbReference>
<comment type="caution">
    <text evidence="2">The sequence shown here is derived from an EMBL/GenBank/DDBJ whole genome shotgun (WGS) entry which is preliminary data.</text>
</comment>
<dbReference type="GO" id="GO:0005829">
    <property type="term" value="C:cytosol"/>
    <property type="evidence" value="ECO:0007669"/>
    <property type="project" value="TreeGrafter"/>
</dbReference>
<dbReference type="AlphaFoldDB" id="A0A420EDC2"/>
<protein>
    <submittedName>
        <fullName evidence="2">YecA family protein</fullName>
    </submittedName>
</protein>
<dbReference type="InterPro" id="IPR011978">
    <property type="entry name" value="YgfB-like"/>
</dbReference>
<reference evidence="2 3" key="1">
    <citation type="submission" date="2018-09" db="EMBL/GenBank/DDBJ databases">
        <authorList>
            <person name="Wang Z."/>
        </authorList>
    </citation>
    <scope>NUCLEOTIDE SEQUENCE [LARGE SCALE GENOMIC DNA]</scope>
    <source>
        <strain evidence="2 3">ALS 81</strain>
    </source>
</reference>
<gene>
    <name evidence="2" type="ORF">DBZ36_09715</name>
</gene>
<evidence type="ECO:0000313" key="2">
    <source>
        <dbReference type="EMBL" id="RKF18670.1"/>
    </source>
</evidence>